<proteinExistence type="predicted"/>
<dbReference type="AlphaFoldDB" id="A0A2V1D5J2"/>
<sequence>MGGDEIEGEVQSWQSPSGFFSILLLFVHFLCYFARAPPAWEKEGLIDTHTHTLFLTTQTTTYTYTVL</sequence>
<organism evidence="2 3">
    <name type="scientific">Periconia macrospinosa</name>
    <dbReference type="NCBI Taxonomy" id="97972"/>
    <lineage>
        <taxon>Eukaryota</taxon>
        <taxon>Fungi</taxon>
        <taxon>Dikarya</taxon>
        <taxon>Ascomycota</taxon>
        <taxon>Pezizomycotina</taxon>
        <taxon>Dothideomycetes</taxon>
        <taxon>Pleosporomycetidae</taxon>
        <taxon>Pleosporales</taxon>
        <taxon>Massarineae</taxon>
        <taxon>Periconiaceae</taxon>
        <taxon>Periconia</taxon>
    </lineage>
</organism>
<accession>A0A2V1D5J2</accession>
<keyword evidence="1" id="KW-0472">Membrane</keyword>
<keyword evidence="1" id="KW-0812">Transmembrane</keyword>
<evidence type="ECO:0000313" key="3">
    <source>
        <dbReference type="Proteomes" id="UP000244855"/>
    </source>
</evidence>
<gene>
    <name evidence="2" type="ORF">DM02DRAFT_230155</name>
</gene>
<keyword evidence="1" id="KW-1133">Transmembrane helix</keyword>
<dbReference type="Proteomes" id="UP000244855">
    <property type="component" value="Unassembled WGS sequence"/>
</dbReference>
<evidence type="ECO:0000313" key="2">
    <source>
        <dbReference type="EMBL" id="PVH93310.1"/>
    </source>
</evidence>
<feature type="transmembrane region" description="Helical" evidence="1">
    <location>
        <begin position="17"/>
        <end position="34"/>
    </location>
</feature>
<reference evidence="2 3" key="1">
    <citation type="journal article" date="2018" name="Sci. Rep.">
        <title>Comparative genomics provides insights into the lifestyle and reveals functional heterogeneity of dark septate endophytic fungi.</title>
        <authorList>
            <person name="Knapp D.G."/>
            <person name="Nemeth J.B."/>
            <person name="Barry K."/>
            <person name="Hainaut M."/>
            <person name="Henrissat B."/>
            <person name="Johnson J."/>
            <person name="Kuo A."/>
            <person name="Lim J.H.P."/>
            <person name="Lipzen A."/>
            <person name="Nolan M."/>
            <person name="Ohm R.A."/>
            <person name="Tamas L."/>
            <person name="Grigoriev I.V."/>
            <person name="Spatafora J.W."/>
            <person name="Nagy L.G."/>
            <person name="Kovacs G.M."/>
        </authorList>
    </citation>
    <scope>NUCLEOTIDE SEQUENCE [LARGE SCALE GENOMIC DNA]</scope>
    <source>
        <strain evidence="2 3">DSE2036</strain>
    </source>
</reference>
<evidence type="ECO:0000256" key="1">
    <source>
        <dbReference type="SAM" id="Phobius"/>
    </source>
</evidence>
<name>A0A2V1D5J2_9PLEO</name>
<keyword evidence="3" id="KW-1185">Reference proteome</keyword>
<protein>
    <submittedName>
        <fullName evidence="2">Uncharacterized protein</fullName>
    </submittedName>
</protein>
<dbReference type="EMBL" id="KZ805598">
    <property type="protein sequence ID" value="PVH93310.1"/>
    <property type="molecule type" value="Genomic_DNA"/>
</dbReference>